<evidence type="ECO:0000256" key="3">
    <source>
        <dbReference type="ARBA" id="ARBA00024227"/>
    </source>
</evidence>
<reference evidence="6 7" key="1">
    <citation type="submission" date="2019-06" db="EMBL/GenBank/DDBJ databases">
        <title>A novel bacterium of genus Amaricoccus, isolated from marine sediment.</title>
        <authorList>
            <person name="Huang H."/>
            <person name="Mo K."/>
            <person name="Hu Y."/>
        </authorList>
    </citation>
    <scope>NUCLEOTIDE SEQUENCE [LARGE SCALE GENOMIC DNA]</scope>
    <source>
        <strain evidence="6 7">HB172011</strain>
    </source>
</reference>
<dbReference type="OrthoDB" id="9807064at2"/>
<evidence type="ECO:0000313" key="6">
    <source>
        <dbReference type="EMBL" id="TPE53885.1"/>
    </source>
</evidence>
<evidence type="ECO:0000256" key="4">
    <source>
        <dbReference type="ARBA" id="ARBA00047846"/>
    </source>
</evidence>
<comment type="catalytic activity">
    <reaction evidence="4">
        <text>biotin + L-lysyl-[protein] + ATP = N(6)-biotinyl-L-lysyl-[protein] + AMP + diphosphate + H(+)</text>
        <dbReference type="Rhea" id="RHEA:11756"/>
        <dbReference type="Rhea" id="RHEA-COMP:9752"/>
        <dbReference type="Rhea" id="RHEA-COMP:10505"/>
        <dbReference type="ChEBI" id="CHEBI:15378"/>
        <dbReference type="ChEBI" id="CHEBI:29969"/>
        <dbReference type="ChEBI" id="CHEBI:30616"/>
        <dbReference type="ChEBI" id="CHEBI:33019"/>
        <dbReference type="ChEBI" id="CHEBI:57586"/>
        <dbReference type="ChEBI" id="CHEBI:83144"/>
        <dbReference type="ChEBI" id="CHEBI:456215"/>
        <dbReference type="EC" id="6.3.4.15"/>
    </reaction>
</comment>
<name>A0A501WZP4_9RHOB</name>
<gene>
    <name evidence="6" type="ORF">FJM51_02225</name>
</gene>
<dbReference type="GO" id="GO:0005737">
    <property type="term" value="C:cytoplasm"/>
    <property type="evidence" value="ECO:0007669"/>
    <property type="project" value="TreeGrafter"/>
</dbReference>
<dbReference type="PROSITE" id="PS51733">
    <property type="entry name" value="BPL_LPL_CATALYTIC"/>
    <property type="match status" value="1"/>
</dbReference>
<dbReference type="PANTHER" id="PTHR12835:SF5">
    <property type="entry name" value="BIOTIN--PROTEIN LIGASE"/>
    <property type="match status" value="1"/>
</dbReference>
<dbReference type="Pfam" id="PF03099">
    <property type="entry name" value="BPL_LplA_LipB"/>
    <property type="match status" value="1"/>
</dbReference>
<dbReference type="InterPro" id="IPR004408">
    <property type="entry name" value="Biotin_CoA_COase_ligase"/>
</dbReference>
<dbReference type="PANTHER" id="PTHR12835">
    <property type="entry name" value="BIOTIN PROTEIN LIGASE"/>
    <property type="match status" value="1"/>
</dbReference>
<feature type="domain" description="BPL/LPL catalytic" evidence="5">
    <location>
        <begin position="9"/>
        <end position="188"/>
    </location>
</feature>
<protein>
    <recommendedName>
        <fullName evidence="3">biotin--[biotin carboxyl-carrier protein] ligase</fullName>
        <ecNumber evidence="3">6.3.4.15</ecNumber>
    </recommendedName>
</protein>
<dbReference type="Pfam" id="PF02237">
    <property type="entry name" value="BPL_C"/>
    <property type="match status" value="1"/>
</dbReference>
<dbReference type="EC" id="6.3.4.15" evidence="3"/>
<keyword evidence="2" id="KW-0092">Biotin</keyword>
<dbReference type="GO" id="GO:0004077">
    <property type="term" value="F:biotin--[biotin carboxyl-carrier protein] ligase activity"/>
    <property type="evidence" value="ECO:0007669"/>
    <property type="project" value="UniProtKB-EC"/>
</dbReference>
<evidence type="ECO:0000256" key="1">
    <source>
        <dbReference type="ARBA" id="ARBA00022598"/>
    </source>
</evidence>
<organism evidence="6 7">
    <name type="scientific">Amaricoccus solimangrovi</name>
    <dbReference type="NCBI Taxonomy" id="2589815"/>
    <lineage>
        <taxon>Bacteria</taxon>
        <taxon>Pseudomonadati</taxon>
        <taxon>Pseudomonadota</taxon>
        <taxon>Alphaproteobacteria</taxon>
        <taxon>Rhodobacterales</taxon>
        <taxon>Paracoccaceae</taxon>
        <taxon>Amaricoccus</taxon>
    </lineage>
</organism>
<dbReference type="InterPro" id="IPR045864">
    <property type="entry name" value="aa-tRNA-synth_II/BPL/LPL"/>
</dbReference>
<dbReference type="Proteomes" id="UP000319255">
    <property type="component" value="Unassembled WGS sequence"/>
</dbReference>
<evidence type="ECO:0000256" key="2">
    <source>
        <dbReference type="ARBA" id="ARBA00023267"/>
    </source>
</evidence>
<dbReference type="Gene3D" id="3.30.930.10">
    <property type="entry name" value="Bira Bifunctional Protein, Domain 2"/>
    <property type="match status" value="1"/>
</dbReference>
<dbReference type="SUPFAM" id="SSF55681">
    <property type="entry name" value="Class II aaRS and biotin synthetases"/>
    <property type="match status" value="1"/>
</dbReference>
<evidence type="ECO:0000259" key="5">
    <source>
        <dbReference type="PROSITE" id="PS51733"/>
    </source>
</evidence>
<dbReference type="AlphaFoldDB" id="A0A501WZP4"/>
<evidence type="ECO:0000313" key="7">
    <source>
        <dbReference type="Proteomes" id="UP000319255"/>
    </source>
</evidence>
<dbReference type="NCBIfam" id="TIGR00121">
    <property type="entry name" value="birA_ligase"/>
    <property type="match status" value="1"/>
</dbReference>
<keyword evidence="7" id="KW-1185">Reference proteome</keyword>
<dbReference type="EMBL" id="VFRP01000001">
    <property type="protein sequence ID" value="TPE53885.1"/>
    <property type="molecule type" value="Genomic_DNA"/>
</dbReference>
<dbReference type="InterPro" id="IPR003142">
    <property type="entry name" value="BPL_C"/>
</dbReference>
<keyword evidence="1 6" id="KW-0436">Ligase</keyword>
<dbReference type="CDD" id="cd16442">
    <property type="entry name" value="BPL"/>
    <property type="match status" value="1"/>
</dbReference>
<proteinExistence type="predicted"/>
<comment type="caution">
    <text evidence="6">The sequence shown here is derived from an EMBL/GenBank/DDBJ whole genome shotgun (WGS) entry which is preliminary data.</text>
</comment>
<dbReference type="Gene3D" id="2.30.30.100">
    <property type="match status" value="1"/>
</dbReference>
<accession>A0A501WZP4</accession>
<dbReference type="RefSeq" id="WP_140452464.1">
    <property type="nucleotide sequence ID" value="NZ_VFRP01000001.1"/>
</dbReference>
<dbReference type="InterPro" id="IPR004143">
    <property type="entry name" value="BPL_LPL_catalytic"/>
</dbReference>
<sequence>MTRWPEGVGREILAEIDSTNAEALRRGRAGRPDPAWILSRNQTAGRGRRGRVWQQDPGNFAASLFMLVEGGPTAAAQRSFVAALALFDALVAVTGRPELFALKWPNDVLLTGGKLAGILLESEMAPRGGVALAVGIGVNLRSAPEARALGPGATRPVSLGESLGGAPTPEEFLDLLAPAFAHWDARLRGEGFAPLRAAWLARAARIGEPIVARLPGRELSGLFETIDADGALVLAAAEGRITLPAADVFFLPV</sequence>